<name>A0A0A9GQN9_ARUDO</name>
<keyword evidence="1" id="KW-0812">Transmembrane</keyword>
<feature type="transmembrane region" description="Helical" evidence="1">
    <location>
        <begin position="15"/>
        <end position="33"/>
    </location>
</feature>
<reference evidence="2" key="2">
    <citation type="journal article" date="2015" name="Data Brief">
        <title>Shoot transcriptome of the giant reed, Arundo donax.</title>
        <authorList>
            <person name="Barrero R.A."/>
            <person name="Guerrero F.D."/>
            <person name="Moolhuijzen P."/>
            <person name="Goolsby J.A."/>
            <person name="Tidwell J."/>
            <person name="Bellgard S.E."/>
            <person name="Bellgard M.I."/>
        </authorList>
    </citation>
    <scope>NUCLEOTIDE SEQUENCE</scope>
    <source>
        <tissue evidence="2">Shoot tissue taken approximately 20 cm above the soil surface</tissue>
    </source>
</reference>
<evidence type="ECO:0000313" key="2">
    <source>
        <dbReference type="EMBL" id="JAE24876.1"/>
    </source>
</evidence>
<keyword evidence="1" id="KW-0472">Membrane</keyword>
<accession>A0A0A9GQN9</accession>
<proteinExistence type="predicted"/>
<organism evidence="2">
    <name type="scientific">Arundo donax</name>
    <name type="common">Giant reed</name>
    <name type="synonym">Donax arundinaceus</name>
    <dbReference type="NCBI Taxonomy" id="35708"/>
    <lineage>
        <taxon>Eukaryota</taxon>
        <taxon>Viridiplantae</taxon>
        <taxon>Streptophyta</taxon>
        <taxon>Embryophyta</taxon>
        <taxon>Tracheophyta</taxon>
        <taxon>Spermatophyta</taxon>
        <taxon>Magnoliopsida</taxon>
        <taxon>Liliopsida</taxon>
        <taxon>Poales</taxon>
        <taxon>Poaceae</taxon>
        <taxon>PACMAD clade</taxon>
        <taxon>Arundinoideae</taxon>
        <taxon>Arundineae</taxon>
        <taxon>Arundo</taxon>
    </lineage>
</organism>
<keyword evidence="1" id="KW-1133">Transmembrane helix</keyword>
<dbReference type="AlphaFoldDB" id="A0A0A9GQN9"/>
<dbReference type="EMBL" id="GBRH01173020">
    <property type="protein sequence ID" value="JAE24876.1"/>
    <property type="molecule type" value="Transcribed_RNA"/>
</dbReference>
<evidence type="ECO:0000256" key="1">
    <source>
        <dbReference type="SAM" id="Phobius"/>
    </source>
</evidence>
<reference evidence="2" key="1">
    <citation type="submission" date="2014-09" db="EMBL/GenBank/DDBJ databases">
        <authorList>
            <person name="Magalhaes I.L.F."/>
            <person name="Oliveira U."/>
            <person name="Santos F.R."/>
            <person name="Vidigal T.H.D.A."/>
            <person name="Brescovit A.D."/>
            <person name="Santos A.J."/>
        </authorList>
    </citation>
    <scope>NUCLEOTIDE SEQUENCE</scope>
    <source>
        <tissue evidence="2">Shoot tissue taken approximately 20 cm above the soil surface</tissue>
    </source>
</reference>
<protein>
    <submittedName>
        <fullName evidence="2">Uncharacterized protein</fullName>
    </submittedName>
</protein>
<sequence length="62" mass="6669">MHSSLTSASSSGRSSSSAFLVFLFVCFSIFFAMKTSPFCSNLVGLTNIRVLPSGWNDDPSNN</sequence>